<organism evidence="1 2">
    <name type="scientific">Pelobates cultripes</name>
    <name type="common">Western spadefoot toad</name>
    <dbReference type="NCBI Taxonomy" id="61616"/>
    <lineage>
        <taxon>Eukaryota</taxon>
        <taxon>Metazoa</taxon>
        <taxon>Chordata</taxon>
        <taxon>Craniata</taxon>
        <taxon>Vertebrata</taxon>
        <taxon>Euteleostomi</taxon>
        <taxon>Amphibia</taxon>
        <taxon>Batrachia</taxon>
        <taxon>Anura</taxon>
        <taxon>Pelobatoidea</taxon>
        <taxon>Pelobatidae</taxon>
        <taxon>Pelobates</taxon>
    </lineage>
</organism>
<sequence>MIEPTSPQVDEQTRVDASRGGDVLQNSERCTGMWTEQDCGQNRTVGSTGLYRIVGSETSGRAQFSSVLCKCGK</sequence>
<reference evidence="1" key="1">
    <citation type="submission" date="2022-03" db="EMBL/GenBank/DDBJ databases">
        <authorList>
            <person name="Alioto T."/>
            <person name="Alioto T."/>
            <person name="Gomez Garrido J."/>
        </authorList>
    </citation>
    <scope>NUCLEOTIDE SEQUENCE</scope>
</reference>
<protein>
    <submittedName>
        <fullName evidence="1">Uncharacterized protein</fullName>
    </submittedName>
</protein>
<dbReference type="EMBL" id="OW240918">
    <property type="protein sequence ID" value="CAH2307306.1"/>
    <property type="molecule type" value="Genomic_DNA"/>
</dbReference>
<evidence type="ECO:0000313" key="2">
    <source>
        <dbReference type="Proteomes" id="UP001295444"/>
    </source>
</evidence>
<accession>A0AAD1WFK2</accession>
<gene>
    <name evidence="1" type="ORF">PECUL_23A023670</name>
</gene>
<name>A0AAD1WFK2_PELCU</name>
<keyword evidence="2" id="KW-1185">Reference proteome</keyword>
<dbReference type="Proteomes" id="UP001295444">
    <property type="component" value="Chromosome 07"/>
</dbReference>
<proteinExistence type="predicted"/>
<dbReference type="AlphaFoldDB" id="A0AAD1WFK2"/>
<evidence type="ECO:0000313" key="1">
    <source>
        <dbReference type="EMBL" id="CAH2307306.1"/>
    </source>
</evidence>